<dbReference type="AlphaFoldDB" id="A0A0N7GXX4"/>
<dbReference type="Proteomes" id="UP000064939">
    <property type="component" value="Chromosome"/>
</dbReference>
<gene>
    <name evidence="2" type="ORF">AOY20_10480</name>
</gene>
<accession>A0A0N7GXX4</accession>
<evidence type="ECO:0000313" key="2">
    <source>
        <dbReference type="EMBL" id="ALH95923.1"/>
    </source>
</evidence>
<reference evidence="2 3" key="1">
    <citation type="journal article" date="2015" name="Int. J. Syst. Evol. Microbiol.">
        <title>Acinetobacter equi sp. nov. isolated from horse faeces.</title>
        <authorList>
            <person name="Poppel M.T."/>
            <person name="Skiebe E."/>
            <person name="Laue M."/>
            <person name="Bergmann H."/>
            <person name="Ebersberger I."/>
            <person name="Garn T."/>
            <person name="Fruth A."/>
            <person name="Baumgardt S."/>
            <person name="Busse H.J."/>
            <person name="Wilharm G."/>
        </authorList>
    </citation>
    <scope>NUCLEOTIDE SEQUENCE [LARGE SCALE GENOMIC DNA]</scope>
    <source>
        <strain evidence="2 3">114</strain>
    </source>
</reference>
<evidence type="ECO:0000313" key="3">
    <source>
        <dbReference type="Proteomes" id="UP000064939"/>
    </source>
</evidence>
<keyword evidence="1" id="KW-0472">Membrane</keyword>
<evidence type="ECO:0000256" key="1">
    <source>
        <dbReference type="SAM" id="Phobius"/>
    </source>
</evidence>
<dbReference type="KEGG" id="aei:AOY20_10480"/>
<proteinExistence type="predicted"/>
<feature type="transmembrane region" description="Helical" evidence="1">
    <location>
        <begin position="6"/>
        <end position="22"/>
    </location>
</feature>
<dbReference type="EMBL" id="CP012808">
    <property type="protein sequence ID" value="ALH95923.1"/>
    <property type="molecule type" value="Genomic_DNA"/>
</dbReference>
<name>A0A0N7GXX4_9GAMM</name>
<keyword evidence="3" id="KW-1185">Reference proteome</keyword>
<keyword evidence="1" id="KW-1133">Transmembrane helix</keyword>
<keyword evidence="1" id="KW-0812">Transmembrane</keyword>
<sequence>MLKNIALSLFAVVMGMSWIILVKDKEIEYSTTAKIYIENSNFFEENDDDHFLEYDYLLDQEYADEQESISL</sequence>
<protein>
    <submittedName>
        <fullName evidence="2">Uncharacterized protein</fullName>
    </submittedName>
</protein>
<dbReference type="RefSeq" id="WP_054581811.1">
    <property type="nucleotide sequence ID" value="NZ_CP012808.1"/>
</dbReference>
<organism evidence="2 3">
    <name type="scientific">Acinetobacter equi</name>
    <dbReference type="NCBI Taxonomy" id="1324350"/>
    <lineage>
        <taxon>Bacteria</taxon>
        <taxon>Pseudomonadati</taxon>
        <taxon>Pseudomonadota</taxon>
        <taxon>Gammaproteobacteria</taxon>
        <taxon>Moraxellales</taxon>
        <taxon>Moraxellaceae</taxon>
        <taxon>Acinetobacter</taxon>
    </lineage>
</organism>